<name>A0ABX0Q9N8_9BACT</name>
<reference evidence="5" key="2">
    <citation type="submission" date="2023-07" db="EMBL/GenBank/DDBJ databases">
        <authorList>
            <person name="Jung D.-H."/>
        </authorList>
    </citation>
    <scope>NUCLEOTIDE SEQUENCE [LARGE SCALE GENOMIC DNA]</scope>
    <source>
        <strain evidence="5">JA-25</strain>
    </source>
</reference>
<dbReference type="Proteomes" id="UP000606008">
    <property type="component" value="Unassembled WGS sequence"/>
</dbReference>
<evidence type="ECO:0000256" key="1">
    <source>
        <dbReference type="SAM" id="MobiDB-lite"/>
    </source>
</evidence>
<organism evidence="4 5">
    <name type="scientific">Fibrivirga algicola</name>
    <dbReference type="NCBI Taxonomy" id="2950420"/>
    <lineage>
        <taxon>Bacteria</taxon>
        <taxon>Pseudomonadati</taxon>
        <taxon>Bacteroidota</taxon>
        <taxon>Cytophagia</taxon>
        <taxon>Cytophagales</taxon>
        <taxon>Spirosomataceae</taxon>
        <taxon>Fibrivirga</taxon>
    </lineage>
</organism>
<dbReference type="InterPro" id="IPR049281">
    <property type="entry name" value="BVU_3817-like_C_sf"/>
</dbReference>
<evidence type="ECO:0000313" key="5">
    <source>
        <dbReference type="Proteomes" id="UP000606008"/>
    </source>
</evidence>
<dbReference type="Pfam" id="PF21186">
    <property type="entry name" value="DUF6852"/>
    <property type="match status" value="1"/>
</dbReference>
<sequence length="161" mass="17751">MEALKTIANISGYPGLYRILKPGRSGVIVEALDAKKAKTMMGPQARVSVLNDISMYVDRPDSAQNEQSVPLGDILMMVADTFGDELPVTAKADGSELADFMAQVLPDYDRERVRDTDIRKLISWYTILRQFAPEAFEKPEEAPVAEEATSEQPATDEKAAE</sequence>
<keyword evidence="5" id="KW-1185">Reference proteome</keyword>
<feature type="domain" description="DUF6852" evidence="3">
    <location>
        <begin position="65"/>
        <end position="128"/>
    </location>
</feature>
<reference evidence="5" key="1">
    <citation type="submission" date="2019-09" db="EMBL/GenBank/DDBJ databases">
        <authorList>
            <person name="Jung D.-H."/>
        </authorList>
    </citation>
    <scope>NUCLEOTIDE SEQUENCE [LARGE SCALE GENOMIC DNA]</scope>
    <source>
        <strain evidence="5">JA-25</strain>
    </source>
</reference>
<protein>
    <recommendedName>
        <fullName evidence="6">DUF5606 domain-containing protein</fullName>
    </recommendedName>
</protein>
<proteinExistence type="predicted"/>
<dbReference type="InterPro" id="IPR041218">
    <property type="entry name" value="DUF5606"/>
</dbReference>
<comment type="caution">
    <text evidence="4">The sequence shown here is derived from an EMBL/GenBank/DDBJ whole genome shotgun (WGS) entry which is preliminary data.</text>
</comment>
<dbReference type="EMBL" id="WAEL01000001">
    <property type="protein sequence ID" value="NID08876.1"/>
    <property type="molecule type" value="Genomic_DNA"/>
</dbReference>
<feature type="region of interest" description="Disordered" evidence="1">
    <location>
        <begin position="136"/>
        <end position="161"/>
    </location>
</feature>
<gene>
    <name evidence="4" type="ORF">F7231_01705</name>
</gene>
<evidence type="ECO:0000259" key="3">
    <source>
        <dbReference type="Pfam" id="PF21186"/>
    </source>
</evidence>
<dbReference type="Gene3D" id="1.10.10.1650">
    <property type="match status" value="1"/>
</dbReference>
<feature type="domain" description="DUF5606" evidence="2">
    <location>
        <begin position="4"/>
        <end position="50"/>
    </location>
</feature>
<accession>A0ABX0Q9N8</accession>
<evidence type="ECO:0000259" key="2">
    <source>
        <dbReference type="Pfam" id="PF18347"/>
    </source>
</evidence>
<evidence type="ECO:0008006" key="6">
    <source>
        <dbReference type="Google" id="ProtNLM"/>
    </source>
</evidence>
<dbReference type="InterPro" id="IPR049280">
    <property type="entry name" value="DUF6852"/>
</dbReference>
<dbReference type="RefSeq" id="WP_085410252.1">
    <property type="nucleotide sequence ID" value="NZ_WAEL01000001.1"/>
</dbReference>
<dbReference type="InterPro" id="IPR049282">
    <property type="entry name" value="BVU_3817_N_sf"/>
</dbReference>
<evidence type="ECO:0000313" key="4">
    <source>
        <dbReference type="EMBL" id="NID08876.1"/>
    </source>
</evidence>
<dbReference type="Gene3D" id="2.30.30.730">
    <property type="match status" value="1"/>
</dbReference>
<dbReference type="Pfam" id="PF18347">
    <property type="entry name" value="DUF5606"/>
    <property type="match status" value="1"/>
</dbReference>